<dbReference type="GO" id="GO:0005886">
    <property type="term" value="C:plasma membrane"/>
    <property type="evidence" value="ECO:0007669"/>
    <property type="project" value="UniProtKB-UniRule"/>
</dbReference>
<dbReference type="SUPFAM" id="SSF50182">
    <property type="entry name" value="Sm-like ribonucleoproteins"/>
    <property type="match status" value="1"/>
</dbReference>
<keyword evidence="6 7" id="KW-0472">Membrane</keyword>
<keyword evidence="11" id="KW-1185">Reference proteome</keyword>
<gene>
    <name evidence="10" type="ORF">C5167_016966</name>
</gene>
<keyword evidence="5 8" id="KW-1133">Transmembrane helix</keyword>
<dbReference type="InterPro" id="IPR010920">
    <property type="entry name" value="LSM_dom_sf"/>
</dbReference>
<comment type="similarity">
    <text evidence="2 7">Belongs to the MscS (TC 1.A.23) family.</text>
</comment>
<evidence type="ECO:0000256" key="3">
    <source>
        <dbReference type="ARBA" id="ARBA00022448"/>
    </source>
</evidence>
<dbReference type="STRING" id="3469.A0A4Y7II32"/>
<dbReference type="EMBL" id="CM010716">
    <property type="protein sequence ID" value="RZC48547.1"/>
    <property type="molecule type" value="Genomic_DNA"/>
</dbReference>
<dbReference type="Gene3D" id="2.30.30.60">
    <property type="match status" value="1"/>
</dbReference>
<evidence type="ECO:0000256" key="1">
    <source>
        <dbReference type="ARBA" id="ARBA00004141"/>
    </source>
</evidence>
<organism evidence="10 11">
    <name type="scientific">Papaver somniferum</name>
    <name type="common">Opium poppy</name>
    <dbReference type="NCBI Taxonomy" id="3469"/>
    <lineage>
        <taxon>Eukaryota</taxon>
        <taxon>Viridiplantae</taxon>
        <taxon>Streptophyta</taxon>
        <taxon>Embryophyta</taxon>
        <taxon>Tracheophyta</taxon>
        <taxon>Spermatophyta</taxon>
        <taxon>Magnoliopsida</taxon>
        <taxon>Ranunculales</taxon>
        <taxon>Papaveraceae</taxon>
        <taxon>Papaveroideae</taxon>
        <taxon>Papaver</taxon>
    </lineage>
</organism>
<dbReference type="AlphaFoldDB" id="A0A4Y7II32"/>
<keyword evidence="4 8" id="KW-0812">Transmembrane</keyword>
<feature type="transmembrane region" description="Helical" evidence="8">
    <location>
        <begin position="139"/>
        <end position="157"/>
    </location>
</feature>
<name>A0A4Y7II32_PAPSO</name>
<evidence type="ECO:0000256" key="7">
    <source>
        <dbReference type="PIRNR" id="PIRNR017209"/>
    </source>
</evidence>
<dbReference type="OMA" id="NVRNMPQ"/>
<reference evidence="10 11" key="1">
    <citation type="journal article" date="2018" name="Science">
        <title>The opium poppy genome and morphinan production.</title>
        <authorList>
            <person name="Guo L."/>
            <person name="Winzer T."/>
            <person name="Yang X."/>
            <person name="Li Y."/>
            <person name="Ning Z."/>
            <person name="He Z."/>
            <person name="Teodor R."/>
            <person name="Lu Y."/>
            <person name="Bowser T.A."/>
            <person name="Graham I.A."/>
            <person name="Ye K."/>
        </authorList>
    </citation>
    <scope>NUCLEOTIDE SEQUENCE [LARGE SCALE GENOMIC DNA]</scope>
    <source>
        <strain evidence="11">cv. HN1</strain>
        <tissue evidence="10">Leaves</tissue>
    </source>
</reference>
<protein>
    <recommendedName>
        <fullName evidence="7">Mechanosensitive ion channel protein</fullName>
    </recommendedName>
</protein>
<evidence type="ECO:0000256" key="8">
    <source>
        <dbReference type="SAM" id="Phobius"/>
    </source>
</evidence>
<feature type="transmembrane region" description="Helical" evidence="8">
    <location>
        <begin position="59"/>
        <end position="82"/>
    </location>
</feature>
<feature type="transmembrane region" description="Helical" evidence="8">
    <location>
        <begin position="638"/>
        <end position="660"/>
    </location>
</feature>
<proteinExistence type="inferred from homology"/>
<sequence>MDPPDDQYIRRSGAIGRTSGALRSGFIGKASIDEDEEDPFADEDLPGEFRKANFSALTILQWVSLILILAAFICSLLIPAIVKKTSWELHLWKWELLILVLICGRLLSGWGIRIVVFFIERNFLLRKRVLYFVYGVRKAVQNCLWLGLVLMAWHFMFDKTVERQVKNKVLPYVTKIIVCLLEGTLIWLVKTLFVKVLASSFHMSTYFDRIQDSLFNQYVIQALSVPPLVEIQRSQEEDDRVMAEVRKLQNAGATMPADLRAAAFMSSGRVSGIQQRSARIGFSGAIPKQSQTPEQGITIDDLHKLNQKNISAWNMKRYIYLQDLMNFMREDEAIKTINLFEGAKETKTKRVSKKASQELGGKFLNAPLVSLLCVTVNAFRERRALALTLTDTKTAVKKLHHIVNCVVGVIILIIWLLILGIITVHLLGFLATQLLLVVFIFGNTCKTMFESIIFLFVMHPFDVGDRCEIDGVQMVVEEMNILTTVFLRFDNQKITYPNTVLATMCIGNYYRSPDMGESIDIGIHLSTPAEKLAIFKQKITGFIQGKLDYWYPAPMVVVRDVDEMNRLKVSIWCQHRMNHQDMGERYARRAGIVEEMIKVMKLSIECFHWMSTFATYQLQLCNLLVSLRLGLTHKKFSSFFYCGILLLKILFWVLPIKLWCIHQHAS</sequence>
<evidence type="ECO:0000256" key="6">
    <source>
        <dbReference type="ARBA" id="ARBA00023136"/>
    </source>
</evidence>
<dbReference type="GO" id="GO:0006820">
    <property type="term" value="P:monoatomic anion transport"/>
    <property type="evidence" value="ECO:0007669"/>
    <property type="project" value="TreeGrafter"/>
</dbReference>
<dbReference type="InterPro" id="IPR016688">
    <property type="entry name" value="MscS-like_plants/fungi"/>
</dbReference>
<dbReference type="Gramene" id="RZC48547">
    <property type="protein sequence ID" value="RZC48547"/>
    <property type="gene ID" value="C5167_016966"/>
</dbReference>
<feature type="transmembrane region" description="Helical" evidence="8">
    <location>
        <begin position="94"/>
        <end position="119"/>
    </location>
</feature>
<feature type="domain" description="Mechanosensitive ion channel MscS" evidence="9">
    <location>
        <begin position="449"/>
        <end position="510"/>
    </location>
</feature>
<dbReference type="PANTHER" id="PTHR31618:SF1">
    <property type="entry name" value="EF-HAND DOMAIN-CONTAINING PROTEIN"/>
    <property type="match status" value="1"/>
</dbReference>
<dbReference type="GO" id="GO:0008381">
    <property type="term" value="F:mechanosensitive monoatomic ion channel activity"/>
    <property type="evidence" value="ECO:0007669"/>
    <property type="project" value="TreeGrafter"/>
</dbReference>
<dbReference type="InterPro" id="IPR006685">
    <property type="entry name" value="MscS_channel_2nd"/>
</dbReference>
<evidence type="ECO:0000259" key="9">
    <source>
        <dbReference type="Pfam" id="PF00924"/>
    </source>
</evidence>
<dbReference type="PIRSF" id="PIRSF017209">
    <property type="entry name" value="Memb_At2g17000_prd"/>
    <property type="match status" value="1"/>
</dbReference>
<evidence type="ECO:0000313" key="11">
    <source>
        <dbReference type="Proteomes" id="UP000316621"/>
    </source>
</evidence>
<dbReference type="Proteomes" id="UP000316621">
    <property type="component" value="Chromosome 2"/>
</dbReference>
<evidence type="ECO:0000313" key="10">
    <source>
        <dbReference type="EMBL" id="RZC48547.1"/>
    </source>
</evidence>
<feature type="transmembrane region" description="Helical" evidence="8">
    <location>
        <begin position="399"/>
        <end position="418"/>
    </location>
</feature>
<dbReference type="FunFam" id="2.30.30.60:FF:000003">
    <property type="entry name" value="Predicted mechanosensitive ion channel"/>
    <property type="match status" value="1"/>
</dbReference>
<evidence type="ECO:0000256" key="2">
    <source>
        <dbReference type="ARBA" id="ARBA00008017"/>
    </source>
</evidence>
<evidence type="ECO:0000256" key="5">
    <source>
        <dbReference type="ARBA" id="ARBA00022989"/>
    </source>
</evidence>
<evidence type="ECO:0000256" key="4">
    <source>
        <dbReference type="ARBA" id="ARBA00022692"/>
    </source>
</evidence>
<dbReference type="GO" id="GO:0050982">
    <property type="term" value="P:detection of mechanical stimulus"/>
    <property type="evidence" value="ECO:0007669"/>
    <property type="project" value="UniProtKB-ARBA"/>
</dbReference>
<dbReference type="Pfam" id="PF00924">
    <property type="entry name" value="MS_channel_2nd"/>
    <property type="match status" value="1"/>
</dbReference>
<feature type="transmembrane region" description="Helical" evidence="8">
    <location>
        <begin position="169"/>
        <end position="189"/>
    </location>
</feature>
<comment type="subcellular location">
    <subcellularLocation>
        <location evidence="1">Membrane</location>
        <topology evidence="1">Multi-pass membrane protein</topology>
    </subcellularLocation>
</comment>
<dbReference type="InterPro" id="IPR023408">
    <property type="entry name" value="MscS_beta-dom_sf"/>
</dbReference>
<keyword evidence="3" id="KW-0813">Transport</keyword>
<dbReference type="PANTHER" id="PTHR31618">
    <property type="entry name" value="MECHANOSENSITIVE ION CHANNEL PROTEIN 5"/>
    <property type="match status" value="1"/>
</dbReference>
<accession>A0A4Y7II32</accession>